<dbReference type="AlphaFoldDB" id="A0A812DF97"/>
<evidence type="ECO:0000313" key="2">
    <source>
        <dbReference type="EMBL" id="CAE1298507.1"/>
    </source>
</evidence>
<dbReference type="Proteomes" id="UP000597762">
    <property type="component" value="Unassembled WGS sequence"/>
</dbReference>
<gene>
    <name evidence="2" type="ORF">SPHA_52604</name>
</gene>
<reference evidence="2" key="1">
    <citation type="submission" date="2021-01" db="EMBL/GenBank/DDBJ databases">
        <authorList>
            <person name="Li R."/>
            <person name="Bekaert M."/>
        </authorList>
    </citation>
    <scope>NUCLEOTIDE SEQUENCE</scope>
    <source>
        <strain evidence="2">Farmed</strain>
    </source>
</reference>
<dbReference type="EMBL" id="CAHIKZ030003298">
    <property type="protein sequence ID" value="CAE1298507.1"/>
    <property type="molecule type" value="Genomic_DNA"/>
</dbReference>
<proteinExistence type="predicted"/>
<name>A0A812DF97_ACAPH</name>
<protein>
    <submittedName>
        <fullName evidence="2">Uncharacterized protein</fullName>
    </submittedName>
</protein>
<accession>A0A812DF97</accession>
<comment type="caution">
    <text evidence="2">The sequence shown here is derived from an EMBL/GenBank/DDBJ whole genome shotgun (WGS) entry which is preliminary data.</text>
</comment>
<evidence type="ECO:0000256" key="1">
    <source>
        <dbReference type="SAM" id="MobiDB-lite"/>
    </source>
</evidence>
<feature type="compositionally biased region" description="Pro residues" evidence="1">
    <location>
        <begin position="173"/>
        <end position="199"/>
    </location>
</feature>
<feature type="region of interest" description="Disordered" evidence="1">
    <location>
        <begin position="171"/>
        <end position="231"/>
    </location>
</feature>
<sequence>MLFLTKLHNIYTGFHRIHGIYTLPHQLTFALFFSKVHNIETLPHPGTWHLHSSYSPYQAAQHLHWFHLHACHLHSSSQSYTTFALFLNKLHDIYTLFHQATPHLHSSSQCSRRPLQRRPPPPHPLTHHILPTPQPLLVDRSPFPSKRPLLPIFFNPSTPLSRDLSLFRKTHTPLPPVSPRPPLQRKPLPPYPLTCPHPSTPLCREKTLPAIPSTSFSHPSIPLSRDASPFR</sequence>
<organism evidence="2 3">
    <name type="scientific">Acanthosepion pharaonis</name>
    <name type="common">Pharaoh cuttlefish</name>
    <name type="synonym">Sepia pharaonis</name>
    <dbReference type="NCBI Taxonomy" id="158019"/>
    <lineage>
        <taxon>Eukaryota</taxon>
        <taxon>Metazoa</taxon>
        <taxon>Spiralia</taxon>
        <taxon>Lophotrochozoa</taxon>
        <taxon>Mollusca</taxon>
        <taxon>Cephalopoda</taxon>
        <taxon>Coleoidea</taxon>
        <taxon>Decapodiformes</taxon>
        <taxon>Sepiida</taxon>
        <taxon>Sepiina</taxon>
        <taxon>Sepiidae</taxon>
        <taxon>Acanthosepion</taxon>
    </lineage>
</organism>
<evidence type="ECO:0000313" key="3">
    <source>
        <dbReference type="Proteomes" id="UP000597762"/>
    </source>
</evidence>
<keyword evidence="3" id="KW-1185">Reference proteome</keyword>
<feature type="region of interest" description="Disordered" evidence="1">
    <location>
        <begin position="105"/>
        <end position="131"/>
    </location>
</feature>